<dbReference type="Proteomes" id="UP000002026">
    <property type="component" value="Chromosome"/>
</dbReference>
<dbReference type="InterPro" id="IPR008988">
    <property type="entry name" value="Transcriptional_repressor_C"/>
</dbReference>
<dbReference type="SUPFAM" id="SSF50037">
    <property type="entry name" value="C-terminal domain of transcriptional repressors"/>
    <property type="match status" value="1"/>
</dbReference>
<keyword evidence="1" id="KW-0408">Iron</keyword>
<dbReference type="eggNOG" id="COG1918">
    <property type="taxonomic scope" value="Bacteria"/>
</dbReference>
<dbReference type="HOGENOM" id="CLU_150646_6_0_11"/>
<dbReference type="RefSeq" id="WP_012799122.1">
    <property type="nucleotide sequence ID" value="NC_013165.1"/>
</dbReference>
<reference evidence="3 4" key="1">
    <citation type="journal article" date="2009" name="Stand. Genomic Sci.">
        <title>Complete genome sequence of Slackia heliotrinireducens type strain (RHS 1).</title>
        <authorList>
            <person name="Pukall R."/>
            <person name="Lapidus A."/>
            <person name="Nolan M."/>
            <person name="Copeland A."/>
            <person name="Glavina Del Rio T."/>
            <person name="Lucas S."/>
            <person name="Chen F."/>
            <person name="Tice H."/>
            <person name="Cheng J.F."/>
            <person name="Chertkov O."/>
            <person name="Bruce D."/>
            <person name="Goodwin L."/>
            <person name="Kuske C."/>
            <person name="Brettin T."/>
            <person name="Detter J.C."/>
            <person name="Han C."/>
            <person name="Pitluck S."/>
            <person name="Pati A."/>
            <person name="Mavrommatis K."/>
            <person name="Ivanova N."/>
            <person name="Ovchinnikova G."/>
            <person name="Chen A."/>
            <person name="Palaniappan K."/>
            <person name="Schneider S."/>
            <person name="Rohde M."/>
            <person name="Chain P."/>
            <person name="D'haeseleer P."/>
            <person name="Goker M."/>
            <person name="Bristow J."/>
            <person name="Eisen J.A."/>
            <person name="Markowitz V."/>
            <person name="Kyrpides N.C."/>
            <person name="Klenk H.P."/>
            <person name="Hugenholtz P."/>
        </authorList>
    </citation>
    <scope>NUCLEOTIDE SEQUENCE [LARGE SCALE GENOMIC DNA]</scope>
    <source>
        <strain evidence="4">ATCC 29202 / DSM 20476 / NCTC 11029 / RHS 1</strain>
    </source>
</reference>
<dbReference type="InterPro" id="IPR038157">
    <property type="entry name" value="FeoA_core_dom"/>
</dbReference>
<dbReference type="Gene3D" id="2.30.30.90">
    <property type="match status" value="1"/>
</dbReference>
<dbReference type="InterPro" id="IPR053184">
    <property type="entry name" value="FeoA-like"/>
</dbReference>
<dbReference type="GO" id="GO:0046914">
    <property type="term" value="F:transition metal ion binding"/>
    <property type="evidence" value="ECO:0007669"/>
    <property type="project" value="InterPro"/>
</dbReference>
<feature type="domain" description="Ferrous iron transporter FeoA-like" evidence="2">
    <location>
        <begin position="7"/>
        <end position="79"/>
    </location>
</feature>
<dbReference type="KEGG" id="shi:Shel_20070"/>
<dbReference type="STRING" id="471855.Shel_20070"/>
<dbReference type="InterPro" id="IPR007167">
    <property type="entry name" value="Fe-transptr_FeoA-like"/>
</dbReference>
<dbReference type="PANTHER" id="PTHR43151">
    <property type="entry name" value="FEOA FAMILY PROTEIN"/>
    <property type="match status" value="1"/>
</dbReference>
<sequence>MSGLPAVPLSVLKPGEKGVIVKIRNIGDEDMQHHLENLGFVEGAEVEIASENGGNQIVVIKGAQVALDNGVCRKITVQQ</sequence>
<organism evidence="3 4">
    <name type="scientific">Slackia heliotrinireducens (strain ATCC 29202 / DSM 20476 / NCTC 11029 / RHS 1)</name>
    <name type="common">Peptococcus heliotrinreducens</name>
    <dbReference type="NCBI Taxonomy" id="471855"/>
    <lineage>
        <taxon>Bacteria</taxon>
        <taxon>Bacillati</taxon>
        <taxon>Actinomycetota</taxon>
        <taxon>Coriobacteriia</taxon>
        <taxon>Eggerthellales</taxon>
        <taxon>Eggerthellaceae</taxon>
        <taxon>Slackia</taxon>
    </lineage>
</organism>
<name>C7N7Y6_SLAHD</name>
<evidence type="ECO:0000313" key="3">
    <source>
        <dbReference type="EMBL" id="ACV23021.1"/>
    </source>
</evidence>
<dbReference type="Pfam" id="PF04023">
    <property type="entry name" value="FeoA"/>
    <property type="match status" value="1"/>
</dbReference>
<dbReference type="PANTHER" id="PTHR43151:SF1">
    <property type="entry name" value="SSR2333 PROTEIN"/>
    <property type="match status" value="1"/>
</dbReference>
<keyword evidence="4" id="KW-1185">Reference proteome</keyword>
<dbReference type="AlphaFoldDB" id="C7N7Y6"/>
<protein>
    <submittedName>
        <fullName evidence="3">FeoA-like protein</fullName>
    </submittedName>
</protein>
<accession>C7N7Y6</accession>
<proteinExistence type="predicted"/>
<dbReference type="SMART" id="SM00899">
    <property type="entry name" value="FeoA"/>
    <property type="match status" value="1"/>
</dbReference>
<gene>
    <name evidence="3" type="ordered locus">Shel_20070</name>
</gene>
<evidence type="ECO:0000259" key="2">
    <source>
        <dbReference type="SMART" id="SM00899"/>
    </source>
</evidence>
<dbReference type="EMBL" id="CP001684">
    <property type="protein sequence ID" value="ACV23021.1"/>
    <property type="molecule type" value="Genomic_DNA"/>
</dbReference>
<evidence type="ECO:0000313" key="4">
    <source>
        <dbReference type="Proteomes" id="UP000002026"/>
    </source>
</evidence>
<evidence type="ECO:0000256" key="1">
    <source>
        <dbReference type="ARBA" id="ARBA00023004"/>
    </source>
</evidence>